<organism evidence="1">
    <name type="scientific">Rhizophora mucronata</name>
    <name type="common">Asiatic mangrove</name>
    <dbReference type="NCBI Taxonomy" id="61149"/>
    <lineage>
        <taxon>Eukaryota</taxon>
        <taxon>Viridiplantae</taxon>
        <taxon>Streptophyta</taxon>
        <taxon>Embryophyta</taxon>
        <taxon>Tracheophyta</taxon>
        <taxon>Spermatophyta</taxon>
        <taxon>Magnoliopsida</taxon>
        <taxon>eudicotyledons</taxon>
        <taxon>Gunneridae</taxon>
        <taxon>Pentapetalae</taxon>
        <taxon>rosids</taxon>
        <taxon>fabids</taxon>
        <taxon>Malpighiales</taxon>
        <taxon>Rhizophoraceae</taxon>
        <taxon>Rhizophora</taxon>
    </lineage>
</organism>
<dbReference type="AlphaFoldDB" id="A0A2P2QSD5"/>
<protein>
    <submittedName>
        <fullName evidence="1">Uncharacterized protein</fullName>
    </submittedName>
</protein>
<reference evidence="1" key="1">
    <citation type="submission" date="2018-02" db="EMBL/GenBank/DDBJ databases">
        <title>Rhizophora mucronata_Transcriptome.</title>
        <authorList>
            <person name="Meera S.P."/>
            <person name="Sreeshan A."/>
            <person name="Augustine A."/>
        </authorList>
    </citation>
    <scope>NUCLEOTIDE SEQUENCE</scope>
    <source>
        <tissue evidence="1">Leaf</tissue>
    </source>
</reference>
<name>A0A2P2QSD5_RHIMU</name>
<dbReference type="EMBL" id="GGEC01089448">
    <property type="protein sequence ID" value="MBX69932.1"/>
    <property type="molecule type" value="Transcribed_RNA"/>
</dbReference>
<proteinExistence type="predicted"/>
<sequence>MEVSNCIRYLDCNPQLGLPRQLLPLTSASTNIIG</sequence>
<evidence type="ECO:0000313" key="1">
    <source>
        <dbReference type="EMBL" id="MBX69932.1"/>
    </source>
</evidence>
<accession>A0A2P2QSD5</accession>